<dbReference type="SUPFAM" id="SSF53756">
    <property type="entry name" value="UDP-Glycosyltransferase/glycogen phosphorylase"/>
    <property type="match status" value="1"/>
</dbReference>
<feature type="repeat" description="TPR" evidence="8">
    <location>
        <begin position="193"/>
        <end position="226"/>
    </location>
</feature>
<dbReference type="PANTHER" id="PTHR44835">
    <property type="entry name" value="UDP-N-ACETYLGLUCOSAMINE--PEPTIDE N-ACETYLGLUCOSAMINYLTRANSFERASE SPINDLY-RELATED"/>
    <property type="match status" value="1"/>
</dbReference>
<dbReference type="RefSeq" id="WP_240567734.1">
    <property type="nucleotide sequence ID" value="NZ_JAKVPY010000007.1"/>
</dbReference>
<protein>
    <recommendedName>
        <fullName evidence="3">protein O-GlcNAc transferase</fullName>
        <ecNumber evidence="3">2.4.1.255</ecNumber>
    </recommendedName>
</protein>
<keyword evidence="11" id="KW-1185">Reference proteome</keyword>
<keyword evidence="7 8" id="KW-0802">TPR repeat</keyword>
<evidence type="ECO:0000256" key="6">
    <source>
        <dbReference type="ARBA" id="ARBA00022737"/>
    </source>
</evidence>
<name>A0ABS9RT22_9GAMM</name>
<dbReference type="Gene3D" id="1.25.40.10">
    <property type="entry name" value="Tetratricopeptide repeat domain"/>
    <property type="match status" value="2"/>
</dbReference>
<accession>A0ABS9RT22</accession>
<evidence type="ECO:0000256" key="2">
    <source>
        <dbReference type="ARBA" id="ARBA00005386"/>
    </source>
</evidence>
<dbReference type="InterPro" id="IPR019734">
    <property type="entry name" value="TPR_rpt"/>
</dbReference>
<evidence type="ECO:0000256" key="8">
    <source>
        <dbReference type="PROSITE-ProRule" id="PRU00339"/>
    </source>
</evidence>
<keyword evidence="5" id="KW-0808">Transferase</keyword>
<proteinExistence type="inferred from homology"/>
<keyword evidence="4" id="KW-0328">Glycosyltransferase</keyword>
<evidence type="ECO:0000256" key="3">
    <source>
        <dbReference type="ARBA" id="ARBA00011970"/>
    </source>
</evidence>
<comment type="pathway">
    <text evidence="1">Protein modification; protein glycosylation.</text>
</comment>
<dbReference type="Pfam" id="PF13844">
    <property type="entry name" value="Glyco_transf_41"/>
    <property type="match status" value="2"/>
</dbReference>
<organism evidence="10 11">
    <name type="scientific">Halomonas flagellata</name>
    <dbReference type="NCBI Taxonomy" id="2920385"/>
    <lineage>
        <taxon>Bacteria</taxon>
        <taxon>Pseudomonadati</taxon>
        <taxon>Pseudomonadota</taxon>
        <taxon>Gammaproteobacteria</taxon>
        <taxon>Oceanospirillales</taxon>
        <taxon>Halomonadaceae</taxon>
        <taxon>Halomonas</taxon>
    </lineage>
</organism>
<dbReference type="InterPro" id="IPR029489">
    <property type="entry name" value="OGT/SEC/SPY_C"/>
</dbReference>
<reference evidence="10 11" key="1">
    <citation type="submission" date="2022-02" db="EMBL/GenBank/DDBJ databases">
        <title>Halomonas fukangensis sp. nov., a halophilic bacterium isolated from a bulk soil of Kalidium foliatum at Fukang.</title>
        <authorList>
            <person name="Huang Y."/>
        </authorList>
    </citation>
    <scope>NUCLEOTIDE SEQUENCE [LARGE SCALE GENOMIC DNA]</scope>
    <source>
        <strain evidence="10 11">EGI 63088</strain>
    </source>
</reference>
<evidence type="ECO:0000256" key="5">
    <source>
        <dbReference type="ARBA" id="ARBA00022679"/>
    </source>
</evidence>
<evidence type="ECO:0000256" key="1">
    <source>
        <dbReference type="ARBA" id="ARBA00004922"/>
    </source>
</evidence>
<keyword evidence="6" id="KW-0677">Repeat</keyword>
<comment type="caution">
    <text evidence="10">The sequence shown here is derived from an EMBL/GenBank/DDBJ whole genome shotgun (WGS) entry which is preliminary data.</text>
</comment>
<dbReference type="Pfam" id="PF14559">
    <property type="entry name" value="TPR_19"/>
    <property type="match status" value="1"/>
</dbReference>
<dbReference type="Proteomes" id="UP001202117">
    <property type="component" value="Unassembled WGS sequence"/>
</dbReference>
<dbReference type="InterPro" id="IPR011990">
    <property type="entry name" value="TPR-like_helical_dom_sf"/>
</dbReference>
<gene>
    <name evidence="10" type="ORF">MKP05_07465</name>
</gene>
<dbReference type="PROSITE" id="PS50005">
    <property type="entry name" value="TPR"/>
    <property type="match status" value="2"/>
</dbReference>
<dbReference type="InterPro" id="IPR051939">
    <property type="entry name" value="Glycosyltr_41/O-GlcNAc_trsf"/>
</dbReference>
<evidence type="ECO:0000313" key="10">
    <source>
        <dbReference type="EMBL" id="MCH4562966.1"/>
    </source>
</evidence>
<dbReference type="Pfam" id="PF13432">
    <property type="entry name" value="TPR_16"/>
    <property type="match status" value="2"/>
</dbReference>
<sequence length="967" mass="106971">MAKKHARRRSTTRASEAGNTLPAAQLGAFDMAFQGGDYSRALRLAEAMVQRYPGAAQAHELYANVLGRLERFDEAGDAMARVVELVTTPGAAQLLKLAQYQVLAGRAAAAVTALEEVVEAKPAYLVALVWLSRACHQLGNNRKALEVNDRALALDARHEEVLLWRARILDQLKRHDDALETLERLLAVNPKHIGVHNHIATLYVKEGSYKKAEAHFAKELELDPTNGQVHSNLLMAAHYNPEYSAEDIFVKALEWEKRFAKPSPSGRADTLKDPAKKLRIGLLSGGFRMHPVGQMILPALENLAAEQFELIAYSTSQVVDELTRKIQQVVHRWEVIEGLSDSQLDRKLRDDGIDILVDMNGAGEGSRCDTLAREPAPLIVKWVGSLINTTGLSCIDYLLGDSIEAPDGIDSLYTESLIRLPDDYICYHVPEDAPPGNSLPALRNGYITFGCLNNPAKLSPPMLAEWAVLLHEIPGSKLLLRGVQFESKRYRNKVFGTLAEHGISSDRLILEGPAQHREFMATYQRIDIALDTWPYSGGLTTCEALMMGVPVVTRVGPTFAGRHSATHLVNAGLPELVTDSWEDFRRRAKELASDLPSLAVIRASLRTILMDSPICDGPRFANHLTTALRAIWQRHCEGKVPEALTFSKSGAAQFADEEAPVKLALALPSDGFDWQLESPVLAVDNGAVLASRPDARELLGSGRIVMLSFDPGCKLETVDHLAQYGEIQHFPNTSLGDGEPATLYIAEGAEPTSLPPLDGDLNIEQHQIPTIALDSIEGLPNIDLLALDANHEGLKVLEHASQALRDTLLIQARIAFQPTHERQPNLAEVSHWMSRHGFRFYRLNDLAYRSYLPTRDDLQQYQATELESADALFLPSHERIAVLSDDQRIKLAFLLHTVYGVKDFTYSVMASVEPEKAERYLIAEGIAGINGFESEPIEYQYAQGEDRSSCEFDDTISQDIDRVMNGY</sequence>
<evidence type="ECO:0000256" key="7">
    <source>
        <dbReference type="ARBA" id="ARBA00022803"/>
    </source>
</evidence>
<evidence type="ECO:0000313" key="11">
    <source>
        <dbReference type="Proteomes" id="UP001202117"/>
    </source>
</evidence>
<feature type="repeat" description="TPR" evidence="8">
    <location>
        <begin position="159"/>
        <end position="192"/>
    </location>
</feature>
<dbReference type="EMBL" id="JAKVPY010000007">
    <property type="protein sequence ID" value="MCH4562966.1"/>
    <property type="molecule type" value="Genomic_DNA"/>
</dbReference>
<evidence type="ECO:0000259" key="9">
    <source>
        <dbReference type="Pfam" id="PF13844"/>
    </source>
</evidence>
<dbReference type="EC" id="2.4.1.255" evidence="3"/>
<dbReference type="Gene3D" id="3.40.50.11380">
    <property type="match status" value="1"/>
</dbReference>
<dbReference type="Gene3D" id="3.40.50.2000">
    <property type="entry name" value="Glycogen Phosphorylase B"/>
    <property type="match status" value="1"/>
</dbReference>
<dbReference type="SUPFAM" id="SSF48452">
    <property type="entry name" value="TPR-like"/>
    <property type="match status" value="2"/>
</dbReference>
<feature type="domain" description="O-GlcNAc transferase C-terminal" evidence="9">
    <location>
        <begin position="444"/>
        <end position="622"/>
    </location>
</feature>
<dbReference type="PANTHER" id="PTHR44835:SF1">
    <property type="entry name" value="PROTEIN O-GLCNAC TRANSFERASE"/>
    <property type="match status" value="1"/>
</dbReference>
<feature type="domain" description="O-GlcNAc transferase C-terminal" evidence="9">
    <location>
        <begin position="270"/>
        <end position="424"/>
    </location>
</feature>
<dbReference type="SMART" id="SM00028">
    <property type="entry name" value="TPR"/>
    <property type="match status" value="4"/>
</dbReference>
<comment type="similarity">
    <text evidence="2">Belongs to the glycosyltransferase 41 family. O-GlcNAc transferase subfamily.</text>
</comment>
<evidence type="ECO:0000256" key="4">
    <source>
        <dbReference type="ARBA" id="ARBA00022676"/>
    </source>
</evidence>